<protein>
    <submittedName>
        <fullName evidence="1">Uncharacterized protein</fullName>
    </submittedName>
</protein>
<gene>
    <name evidence="1" type="ORF">BSAL_51895</name>
</gene>
<evidence type="ECO:0000313" key="1">
    <source>
        <dbReference type="EMBL" id="CUE68996.1"/>
    </source>
</evidence>
<name>A0A0S4IKV2_BODSA</name>
<dbReference type="AlphaFoldDB" id="A0A0S4IKV2"/>
<reference evidence="2" key="1">
    <citation type="submission" date="2015-09" db="EMBL/GenBank/DDBJ databases">
        <authorList>
            <consortium name="Pathogen Informatics"/>
        </authorList>
    </citation>
    <scope>NUCLEOTIDE SEQUENCE [LARGE SCALE GENOMIC DNA]</scope>
    <source>
        <strain evidence="2">Lake Konstanz</strain>
    </source>
</reference>
<dbReference type="Proteomes" id="UP000051952">
    <property type="component" value="Unassembled WGS sequence"/>
</dbReference>
<dbReference type="OMA" id="HRWHNDH"/>
<accession>A0A0S4IKV2</accession>
<dbReference type="OrthoDB" id="274829at2759"/>
<dbReference type="VEuPathDB" id="TriTrypDB:BSAL_51895"/>
<proteinExistence type="predicted"/>
<sequence>MVLLSSWKSNRFVAKTFLMGPVMRYRAVADYCWSRPWNGTLNWGVPGDVRFYCVCLPLMYWGHRWHNDHNLDSDGYQKSLLKRWGDNVDSVRHSLSPADQVRANTFAQIERYYSVFGPKTIAPAGCPLPGKDFYQKDGHSAHH</sequence>
<keyword evidence="2" id="KW-1185">Reference proteome</keyword>
<organism evidence="1 2">
    <name type="scientific">Bodo saltans</name>
    <name type="common">Flagellated protozoan</name>
    <dbReference type="NCBI Taxonomy" id="75058"/>
    <lineage>
        <taxon>Eukaryota</taxon>
        <taxon>Discoba</taxon>
        <taxon>Euglenozoa</taxon>
        <taxon>Kinetoplastea</taxon>
        <taxon>Metakinetoplastina</taxon>
        <taxon>Eubodonida</taxon>
        <taxon>Bodonidae</taxon>
        <taxon>Bodo</taxon>
    </lineage>
</organism>
<evidence type="ECO:0000313" key="2">
    <source>
        <dbReference type="Proteomes" id="UP000051952"/>
    </source>
</evidence>
<dbReference type="EMBL" id="CYKH01000072">
    <property type="protein sequence ID" value="CUE68996.1"/>
    <property type="molecule type" value="Genomic_DNA"/>
</dbReference>